<dbReference type="AlphaFoldDB" id="A0A0E9N291"/>
<dbReference type="PROSITE" id="PS01031">
    <property type="entry name" value="SHSP"/>
    <property type="match status" value="1"/>
</dbReference>
<feature type="domain" description="SHSP" evidence="3">
    <location>
        <begin position="31"/>
        <end position="143"/>
    </location>
</feature>
<evidence type="ECO:0000256" key="2">
    <source>
        <dbReference type="RuleBase" id="RU003616"/>
    </source>
</evidence>
<evidence type="ECO:0000313" key="5">
    <source>
        <dbReference type="Proteomes" id="UP000033121"/>
    </source>
</evidence>
<name>A0A0E9N291_9BACT</name>
<organism evidence="4 5">
    <name type="scientific">Flavihumibacter petaseus NBRC 106054</name>
    <dbReference type="NCBI Taxonomy" id="1220578"/>
    <lineage>
        <taxon>Bacteria</taxon>
        <taxon>Pseudomonadati</taxon>
        <taxon>Bacteroidota</taxon>
        <taxon>Chitinophagia</taxon>
        <taxon>Chitinophagales</taxon>
        <taxon>Chitinophagaceae</taxon>
        <taxon>Flavihumibacter</taxon>
    </lineage>
</organism>
<evidence type="ECO:0000256" key="1">
    <source>
        <dbReference type="PROSITE-ProRule" id="PRU00285"/>
    </source>
</evidence>
<dbReference type="EMBL" id="BBWV01000002">
    <property type="protein sequence ID" value="GAO43949.1"/>
    <property type="molecule type" value="Genomic_DNA"/>
</dbReference>
<dbReference type="PANTHER" id="PTHR11527">
    <property type="entry name" value="HEAT-SHOCK PROTEIN 20 FAMILY MEMBER"/>
    <property type="match status" value="1"/>
</dbReference>
<proteinExistence type="inferred from homology"/>
<reference evidence="4 5" key="1">
    <citation type="submission" date="2015-04" db="EMBL/GenBank/DDBJ databases">
        <title>Whole genome shotgun sequence of Flavihumibacter petaseus NBRC 106054.</title>
        <authorList>
            <person name="Miyazawa S."/>
            <person name="Hosoyama A."/>
            <person name="Hashimoto M."/>
            <person name="Noguchi M."/>
            <person name="Tsuchikane K."/>
            <person name="Ohji S."/>
            <person name="Yamazoe A."/>
            <person name="Ichikawa N."/>
            <person name="Kimura A."/>
            <person name="Fujita N."/>
        </authorList>
    </citation>
    <scope>NUCLEOTIDE SEQUENCE [LARGE SCALE GENOMIC DNA]</scope>
    <source>
        <strain evidence="4 5">NBRC 106054</strain>
    </source>
</reference>
<dbReference type="InterPro" id="IPR008978">
    <property type="entry name" value="HSP20-like_chaperone"/>
</dbReference>
<dbReference type="Pfam" id="PF00011">
    <property type="entry name" value="HSP20"/>
    <property type="match status" value="1"/>
</dbReference>
<evidence type="ECO:0000313" key="4">
    <source>
        <dbReference type="EMBL" id="GAO43949.1"/>
    </source>
</evidence>
<comment type="caution">
    <text evidence="4">The sequence shown here is derived from an EMBL/GenBank/DDBJ whole genome shotgun (WGS) entry which is preliminary data.</text>
</comment>
<evidence type="ECO:0000259" key="3">
    <source>
        <dbReference type="PROSITE" id="PS01031"/>
    </source>
</evidence>
<gene>
    <name evidence="4" type="ORF">FPE01S_02_10550</name>
</gene>
<accession>A0A0E9N291</accession>
<dbReference type="RefSeq" id="WP_046369754.1">
    <property type="nucleotide sequence ID" value="NZ_BBWV01000002.1"/>
</dbReference>
<protein>
    <submittedName>
        <fullName evidence="4">Putative Hsp20 family protein</fullName>
    </submittedName>
</protein>
<dbReference type="InterPro" id="IPR002068">
    <property type="entry name" value="A-crystallin/Hsp20_dom"/>
</dbReference>
<dbReference type="SUPFAM" id="SSF49764">
    <property type="entry name" value="HSP20-like chaperones"/>
    <property type="match status" value="1"/>
</dbReference>
<dbReference type="STRING" id="1220578.FPE01S_02_10550"/>
<dbReference type="InterPro" id="IPR031107">
    <property type="entry name" value="Small_HSP"/>
</dbReference>
<keyword evidence="5" id="KW-1185">Reference proteome</keyword>
<dbReference type="Proteomes" id="UP000033121">
    <property type="component" value="Unassembled WGS sequence"/>
</dbReference>
<dbReference type="OrthoDB" id="9814487at2"/>
<comment type="similarity">
    <text evidence="1 2">Belongs to the small heat shock protein (HSP20) family.</text>
</comment>
<sequence length="143" mass="16425">MTLVKLNQPSRQRNLIDDWFQDFPAYFSREASPAFSTTPVNIVETTDAYHLELTAPGRSKEDIKLQVEDGLLTISYEHKKEEKTEDFKVVRKEFSLASFKRSFSLDEKIDTAGIQAKYENGVLKVFLPKKAEVKLQPQAINIQ</sequence>
<dbReference type="Gene3D" id="2.60.40.790">
    <property type="match status" value="1"/>
</dbReference>